<evidence type="ECO:0000313" key="2">
    <source>
        <dbReference type="EMBL" id="UYQ91981.1"/>
    </source>
</evidence>
<dbReference type="EMBL" id="CP107006">
    <property type="protein sequence ID" value="UYQ91981.1"/>
    <property type="molecule type" value="Genomic_DNA"/>
</dbReference>
<organism evidence="2 3">
    <name type="scientific">Chitinophaga horti</name>
    <dbReference type="NCBI Taxonomy" id="2920382"/>
    <lineage>
        <taxon>Bacteria</taxon>
        <taxon>Pseudomonadati</taxon>
        <taxon>Bacteroidota</taxon>
        <taxon>Chitinophagia</taxon>
        <taxon>Chitinophagales</taxon>
        <taxon>Chitinophagaceae</taxon>
        <taxon>Chitinophaga</taxon>
    </lineage>
</organism>
<reference evidence="2" key="1">
    <citation type="submission" date="2022-10" db="EMBL/GenBank/DDBJ databases">
        <title>Chitinophaga sp. nov., isolated from soil.</title>
        <authorList>
            <person name="Jeon C.O."/>
        </authorList>
    </citation>
    <scope>NUCLEOTIDE SEQUENCE</scope>
    <source>
        <strain evidence="2">R8</strain>
    </source>
</reference>
<name>A0ABY6IXQ4_9BACT</name>
<dbReference type="Proteomes" id="UP001162741">
    <property type="component" value="Chromosome"/>
</dbReference>
<dbReference type="RefSeq" id="WP_264280324.1">
    <property type="nucleotide sequence ID" value="NZ_CP107006.1"/>
</dbReference>
<protein>
    <submittedName>
        <fullName evidence="2">Uncharacterized protein</fullName>
    </submittedName>
</protein>
<feature type="chain" id="PRO_5046486897" evidence="1">
    <location>
        <begin position="22"/>
        <end position="566"/>
    </location>
</feature>
<gene>
    <name evidence="2" type="ORF">MKQ68_18000</name>
</gene>
<evidence type="ECO:0000313" key="3">
    <source>
        <dbReference type="Proteomes" id="UP001162741"/>
    </source>
</evidence>
<keyword evidence="1" id="KW-0732">Signal</keyword>
<keyword evidence="3" id="KW-1185">Reference proteome</keyword>
<accession>A0ABY6IXQ4</accession>
<sequence>MQLKHLLAGLCCLLVLCTAHAQDNPPAYIRSAAFDEPESGSGRLLMMSNGNTLFFHFTEKKGIDVTVYDEKHRVKTKMNNRVSSWKQKKMRRAQMKGFYEINGEAVVFMMYVKSRKPVLYRLHFDAKTGRKTKELAVADLPRIGLGMGYGMAFGGLSIPDFTISKDPRSGYYAIGLFNSLSSDRNARIEVRHFSPEHKMINRAYYGSPKGKYKYLQLLDMHVDKDQFVFLGGYAYNTKASGGEDSRILLGSLSKGEKEFETKVLDYTDDYKRVRTAIRQRQEDGLLYFLTAVDAESVGRKPLMDKGKKTTGYALEMHIIDPASLDVKKHYFLEHPQLTKYAADRLKLKRQYFGVIQDFRLNRDSTITYMFEELDNYTTTSVSTTTTNGRTSTSTRSRYFTDLGAIGVMNANLDGKELRGYAIAKNQTVETTLDMFEVNTRRLSNWNFRAKAGFKNISGFYSYDYLLANGRDYVIYNDYPKNTDAASETSKSKKTVRYISDANTIYAYFDGKSMVKSYLFGEPKNKSESRFCQLEMNTWSEDEKTLATMMIEKRGRDKKAYIVWMNF</sequence>
<evidence type="ECO:0000256" key="1">
    <source>
        <dbReference type="SAM" id="SignalP"/>
    </source>
</evidence>
<proteinExistence type="predicted"/>
<feature type="signal peptide" evidence="1">
    <location>
        <begin position="1"/>
        <end position="21"/>
    </location>
</feature>